<evidence type="ECO:0000259" key="10">
    <source>
        <dbReference type="PROSITE" id="PS50929"/>
    </source>
</evidence>
<dbReference type="GO" id="GO:0005886">
    <property type="term" value="C:plasma membrane"/>
    <property type="evidence" value="ECO:0007669"/>
    <property type="project" value="UniProtKB-SubCell"/>
</dbReference>
<dbReference type="PANTHER" id="PTHR24221:SF397">
    <property type="entry name" value="ABC TRANSPORTER, ATP-BINDING TRANSMEMBRANE PROTEIN"/>
    <property type="match status" value="1"/>
</dbReference>
<dbReference type="InterPro" id="IPR003439">
    <property type="entry name" value="ABC_transporter-like_ATP-bd"/>
</dbReference>
<evidence type="ECO:0000256" key="5">
    <source>
        <dbReference type="ARBA" id="ARBA00022840"/>
    </source>
</evidence>
<dbReference type="GO" id="GO:0034040">
    <property type="term" value="F:ATPase-coupled lipid transmembrane transporter activity"/>
    <property type="evidence" value="ECO:0007669"/>
    <property type="project" value="TreeGrafter"/>
</dbReference>
<sequence length="578" mass="64242">MLKILMKFFKFCNEENRKKFYISIALGVIDAIFAGMKIPAAYFAIDAIVNNKITVNTFLLVMGFMLLSTVGKMVINRFYQMLLTEGGYRTCAGKRIEIGEHLRYLPMGYFNDTSLGHITSVTTNTLEQTGDIATRAIILVMQGTITTLIVSLGMFIFDVRIGLICVAVILVFFIFNHFTNKSVEKVAPEKIESDKDMVGVILEFIQGIAEIRNYNIIAMNNARLNKAIERKTKADIKAEIAAIPLVGVQMLICKLAGVVIAGASISFYLNGSMKLTYCITMMLCAFIIFESLDLAGTYTALIRIIGKGVDMVNEIMEVEEMDINGEEIHPSNRDIHLDHVSFAYEDRTIIDDVTLDIKEKTTTAIVGPSGGGKTTLTSLIARFWDVKSGKVTLGGRDVRDYSFDSLMENFSFVFQRVYLFEDTIANNIRFGRPEASIDEVMAAAKKACCHDFIMALPDGYETVVGEGGATLSGGEKQRIAIARAIMKDAPIIILDEATANVDPENEKELTEAIENLTREKTIIMIAHRLKTVRHADQILVIDKGKIVQQGKHDELMAQDGIYKNFVSGRKKAVSWKIA</sequence>
<dbReference type="FunFam" id="3.40.50.300:FF:000287">
    <property type="entry name" value="Multidrug ABC transporter ATP-binding protein"/>
    <property type="match status" value="1"/>
</dbReference>
<keyword evidence="3 8" id="KW-0812">Transmembrane</keyword>
<dbReference type="InterPro" id="IPR003593">
    <property type="entry name" value="AAA+_ATPase"/>
</dbReference>
<feature type="transmembrane region" description="Helical" evidence="8">
    <location>
        <begin position="161"/>
        <end position="178"/>
    </location>
</feature>
<dbReference type="GO" id="GO:0005524">
    <property type="term" value="F:ATP binding"/>
    <property type="evidence" value="ECO:0007669"/>
    <property type="project" value="UniProtKB-KW"/>
</dbReference>
<evidence type="ECO:0000256" key="3">
    <source>
        <dbReference type="ARBA" id="ARBA00022692"/>
    </source>
</evidence>
<dbReference type="Pfam" id="PF00005">
    <property type="entry name" value="ABC_tran"/>
    <property type="match status" value="1"/>
</dbReference>
<dbReference type="InterPro" id="IPR039421">
    <property type="entry name" value="Type_1_exporter"/>
</dbReference>
<accession>A0A1G9YDQ3</accession>
<evidence type="ECO:0000313" key="12">
    <source>
        <dbReference type="Proteomes" id="UP000187651"/>
    </source>
</evidence>
<comment type="subcellular location">
    <subcellularLocation>
        <location evidence="1">Cell membrane</location>
        <topology evidence="1">Multi-pass membrane protein</topology>
    </subcellularLocation>
</comment>
<dbReference type="PROSITE" id="PS50929">
    <property type="entry name" value="ABC_TM1F"/>
    <property type="match status" value="1"/>
</dbReference>
<dbReference type="SMART" id="SM00382">
    <property type="entry name" value="AAA"/>
    <property type="match status" value="1"/>
</dbReference>
<dbReference type="SUPFAM" id="SSF90123">
    <property type="entry name" value="ABC transporter transmembrane region"/>
    <property type="match status" value="1"/>
</dbReference>
<gene>
    <name evidence="11" type="ORF">SAMN05216544_1775</name>
</gene>
<dbReference type="RefSeq" id="WP_074521828.1">
    <property type="nucleotide sequence ID" value="NZ_FNHZ01000005.1"/>
</dbReference>
<feature type="transmembrane region" description="Helical" evidence="8">
    <location>
        <begin position="136"/>
        <end position="155"/>
    </location>
</feature>
<feature type="domain" description="ABC transporter" evidence="9">
    <location>
        <begin position="335"/>
        <end position="568"/>
    </location>
</feature>
<dbReference type="PANTHER" id="PTHR24221">
    <property type="entry name" value="ATP-BINDING CASSETTE SUB-FAMILY B"/>
    <property type="match status" value="1"/>
</dbReference>
<dbReference type="EMBL" id="FNHZ01000005">
    <property type="protein sequence ID" value="SDN06533.1"/>
    <property type="molecule type" value="Genomic_DNA"/>
</dbReference>
<keyword evidence="7 8" id="KW-0472">Membrane</keyword>
<name>A0A1G9YDQ3_9FIRM</name>
<feature type="transmembrane region" description="Helical" evidence="8">
    <location>
        <begin position="57"/>
        <end position="75"/>
    </location>
</feature>
<dbReference type="OrthoDB" id="9762778at2"/>
<protein>
    <submittedName>
        <fullName evidence="11">ATP-binding cassette, subfamily B</fullName>
    </submittedName>
</protein>
<dbReference type="Proteomes" id="UP000187651">
    <property type="component" value="Unassembled WGS sequence"/>
</dbReference>
<dbReference type="InterPro" id="IPR027417">
    <property type="entry name" value="P-loop_NTPase"/>
</dbReference>
<dbReference type="InterPro" id="IPR011527">
    <property type="entry name" value="ABC1_TM_dom"/>
</dbReference>
<dbReference type="PROSITE" id="PS00211">
    <property type="entry name" value="ABC_TRANSPORTER_1"/>
    <property type="match status" value="1"/>
</dbReference>
<keyword evidence="2" id="KW-0813">Transport</keyword>
<dbReference type="InterPro" id="IPR036640">
    <property type="entry name" value="ABC1_TM_sf"/>
</dbReference>
<evidence type="ECO:0000256" key="7">
    <source>
        <dbReference type="ARBA" id="ARBA00023136"/>
    </source>
</evidence>
<dbReference type="Gene3D" id="3.40.50.300">
    <property type="entry name" value="P-loop containing nucleotide triphosphate hydrolases"/>
    <property type="match status" value="1"/>
</dbReference>
<dbReference type="GO" id="GO:0140359">
    <property type="term" value="F:ABC-type transporter activity"/>
    <property type="evidence" value="ECO:0007669"/>
    <property type="project" value="InterPro"/>
</dbReference>
<feature type="transmembrane region" description="Helical" evidence="8">
    <location>
        <begin position="20"/>
        <end position="45"/>
    </location>
</feature>
<dbReference type="PROSITE" id="PS50893">
    <property type="entry name" value="ABC_TRANSPORTER_2"/>
    <property type="match status" value="1"/>
</dbReference>
<feature type="transmembrane region" description="Helical" evidence="8">
    <location>
        <begin position="240"/>
        <end position="267"/>
    </location>
</feature>
<dbReference type="GO" id="GO:0016887">
    <property type="term" value="F:ATP hydrolysis activity"/>
    <property type="evidence" value="ECO:0007669"/>
    <property type="project" value="InterPro"/>
</dbReference>
<evidence type="ECO:0000256" key="6">
    <source>
        <dbReference type="ARBA" id="ARBA00022989"/>
    </source>
</evidence>
<reference evidence="12" key="1">
    <citation type="submission" date="2016-10" db="EMBL/GenBank/DDBJ databases">
        <authorList>
            <person name="Varghese N."/>
            <person name="Submissions S."/>
        </authorList>
    </citation>
    <scope>NUCLEOTIDE SEQUENCE [LARGE SCALE GENOMIC DNA]</scope>
    <source>
        <strain evidence="12">M83</strain>
    </source>
</reference>
<keyword evidence="6 8" id="KW-1133">Transmembrane helix</keyword>
<dbReference type="SUPFAM" id="SSF52540">
    <property type="entry name" value="P-loop containing nucleoside triphosphate hydrolases"/>
    <property type="match status" value="1"/>
</dbReference>
<dbReference type="Gene3D" id="1.20.1560.10">
    <property type="entry name" value="ABC transporter type 1, transmembrane domain"/>
    <property type="match status" value="1"/>
</dbReference>
<feature type="domain" description="ABC transmembrane type-1" evidence="10">
    <location>
        <begin position="28"/>
        <end position="302"/>
    </location>
</feature>
<evidence type="ECO:0000256" key="1">
    <source>
        <dbReference type="ARBA" id="ARBA00004651"/>
    </source>
</evidence>
<dbReference type="AlphaFoldDB" id="A0A1G9YDQ3"/>
<evidence type="ECO:0000256" key="4">
    <source>
        <dbReference type="ARBA" id="ARBA00022741"/>
    </source>
</evidence>
<keyword evidence="12" id="KW-1185">Reference proteome</keyword>
<keyword evidence="4" id="KW-0547">Nucleotide-binding</keyword>
<evidence type="ECO:0000256" key="2">
    <source>
        <dbReference type="ARBA" id="ARBA00022448"/>
    </source>
</evidence>
<evidence type="ECO:0000256" key="8">
    <source>
        <dbReference type="SAM" id="Phobius"/>
    </source>
</evidence>
<feature type="transmembrane region" description="Helical" evidence="8">
    <location>
        <begin position="279"/>
        <end position="301"/>
    </location>
</feature>
<evidence type="ECO:0000259" key="9">
    <source>
        <dbReference type="PROSITE" id="PS50893"/>
    </source>
</evidence>
<evidence type="ECO:0000313" key="11">
    <source>
        <dbReference type="EMBL" id="SDN06533.1"/>
    </source>
</evidence>
<proteinExistence type="predicted"/>
<dbReference type="Pfam" id="PF00664">
    <property type="entry name" value="ABC_membrane"/>
    <property type="match status" value="1"/>
</dbReference>
<keyword evidence="5 11" id="KW-0067">ATP-binding</keyword>
<dbReference type="InterPro" id="IPR017871">
    <property type="entry name" value="ABC_transporter-like_CS"/>
</dbReference>
<organism evidence="11 12">
    <name type="scientific">Lachnospira pectinoschiza</name>
    <dbReference type="NCBI Taxonomy" id="28052"/>
    <lineage>
        <taxon>Bacteria</taxon>
        <taxon>Bacillati</taxon>
        <taxon>Bacillota</taxon>
        <taxon>Clostridia</taxon>
        <taxon>Lachnospirales</taxon>
        <taxon>Lachnospiraceae</taxon>
        <taxon>Lachnospira</taxon>
    </lineage>
</organism>